<keyword evidence="9" id="KW-1185">Reference proteome</keyword>
<dbReference type="PROSITE" id="PS50850">
    <property type="entry name" value="MFS"/>
    <property type="match status" value="1"/>
</dbReference>
<reference evidence="8 9" key="1">
    <citation type="submission" date="2020-09" db="EMBL/GenBank/DDBJ databases">
        <title>Novel species of Mucilaginibacter isolated from a glacier on the Tibetan Plateau.</title>
        <authorList>
            <person name="Liu Q."/>
            <person name="Xin Y.-H."/>
        </authorList>
    </citation>
    <scope>NUCLEOTIDE SEQUENCE [LARGE SCALE GENOMIC DNA]</scope>
    <source>
        <strain evidence="8 9">ZT4R22</strain>
    </source>
</reference>
<evidence type="ECO:0000256" key="6">
    <source>
        <dbReference type="SAM" id="Phobius"/>
    </source>
</evidence>
<dbReference type="CDD" id="cd17324">
    <property type="entry name" value="MFS_NepI_like"/>
    <property type="match status" value="1"/>
</dbReference>
<keyword evidence="3 6" id="KW-0812">Transmembrane</keyword>
<evidence type="ECO:0000259" key="7">
    <source>
        <dbReference type="PROSITE" id="PS50850"/>
    </source>
</evidence>
<dbReference type="Proteomes" id="UP000606600">
    <property type="component" value="Unassembled WGS sequence"/>
</dbReference>
<comment type="subcellular location">
    <subcellularLocation>
        <location evidence="1">Cell membrane</location>
        <topology evidence="1">Multi-pass membrane protein</topology>
    </subcellularLocation>
</comment>
<keyword evidence="4 6" id="KW-1133">Transmembrane helix</keyword>
<feature type="domain" description="Major facilitator superfamily (MFS) profile" evidence="7">
    <location>
        <begin position="17"/>
        <end position="406"/>
    </location>
</feature>
<sequence>MQARQPAVPFSGYQKFVIFILAITQFTVILDFMVMSPLGDMLMKSLSLKPQAFGFAVSAYAFSAGISGLLTAGFADRFDRKKLLLFFYCGFILGTIFCGMAQSYAVLVAARIITGLFGGVIGSISMAIITDMFALQQRGRVMGFIQMGFGGSQVLGVPIGLYLANLWSWEAPFWMVAGLSVAIAIAIALYLKPITAHLAVQRDKSAFEHLLHTVAKADYRVGFTATALLSIGGFMMMPFGSAFAINNLGITNHQLPMLFMVSGVSSLFIMPLIGKLSDKIDKFKIFAVASVWMMVMCVVYTNLTVTPLWLVMALNILMMMGIMSRMIPSSALTSAIPEMADRGAFMSINASLQQIAGGIAAAVAGTIVSQPSKGAPLVNYNVVGYVIVGISMLSIFTLWRVDQLTKKRMENKKVVIPEGEAVLSEGF</sequence>
<feature type="transmembrane region" description="Helical" evidence="6">
    <location>
        <begin position="285"/>
        <end position="303"/>
    </location>
</feature>
<feature type="transmembrane region" description="Helical" evidence="6">
    <location>
        <begin position="141"/>
        <end position="165"/>
    </location>
</feature>
<evidence type="ECO:0000256" key="4">
    <source>
        <dbReference type="ARBA" id="ARBA00022989"/>
    </source>
</evidence>
<dbReference type="InterPro" id="IPR050189">
    <property type="entry name" value="MFS_Efflux_Transporters"/>
</dbReference>
<feature type="transmembrane region" description="Helical" evidence="6">
    <location>
        <begin position="380"/>
        <end position="399"/>
    </location>
</feature>
<dbReference type="Pfam" id="PF07690">
    <property type="entry name" value="MFS_1"/>
    <property type="match status" value="1"/>
</dbReference>
<dbReference type="EMBL" id="JACWMY010000006">
    <property type="protein sequence ID" value="MBD1364761.1"/>
    <property type="molecule type" value="Genomic_DNA"/>
</dbReference>
<keyword evidence="5 6" id="KW-0472">Membrane</keyword>
<dbReference type="InterPro" id="IPR036259">
    <property type="entry name" value="MFS_trans_sf"/>
</dbReference>
<gene>
    <name evidence="8" type="ORF">IDJ77_13150</name>
</gene>
<dbReference type="PANTHER" id="PTHR43124:SF3">
    <property type="entry name" value="CHLORAMPHENICOL EFFLUX PUMP RV0191"/>
    <property type="match status" value="1"/>
</dbReference>
<evidence type="ECO:0000256" key="1">
    <source>
        <dbReference type="ARBA" id="ARBA00004651"/>
    </source>
</evidence>
<evidence type="ECO:0000256" key="3">
    <source>
        <dbReference type="ARBA" id="ARBA00022692"/>
    </source>
</evidence>
<dbReference type="PANTHER" id="PTHR43124">
    <property type="entry name" value="PURINE EFFLUX PUMP PBUE"/>
    <property type="match status" value="1"/>
</dbReference>
<evidence type="ECO:0000313" key="8">
    <source>
        <dbReference type="EMBL" id="MBD1364761.1"/>
    </source>
</evidence>
<comment type="caution">
    <text evidence="8">The sequence shown here is derived from an EMBL/GenBank/DDBJ whole genome shotgun (WGS) entry which is preliminary data.</text>
</comment>
<feature type="transmembrane region" description="Helical" evidence="6">
    <location>
        <begin position="83"/>
        <end position="102"/>
    </location>
</feature>
<feature type="transmembrane region" description="Helical" evidence="6">
    <location>
        <begin position="171"/>
        <end position="191"/>
    </location>
</feature>
<feature type="transmembrane region" description="Helical" evidence="6">
    <location>
        <begin position="52"/>
        <end position="71"/>
    </location>
</feature>
<dbReference type="RefSeq" id="WP_191189423.1">
    <property type="nucleotide sequence ID" value="NZ_JACWMY010000006.1"/>
</dbReference>
<evidence type="ECO:0000256" key="2">
    <source>
        <dbReference type="ARBA" id="ARBA00022475"/>
    </source>
</evidence>
<dbReference type="Gene3D" id="1.20.1250.20">
    <property type="entry name" value="MFS general substrate transporter like domains"/>
    <property type="match status" value="2"/>
</dbReference>
<name>A0ABR7WRA7_9SPHI</name>
<dbReference type="InterPro" id="IPR020846">
    <property type="entry name" value="MFS_dom"/>
</dbReference>
<dbReference type="InterPro" id="IPR011701">
    <property type="entry name" value="MFS"/>
</dbReference>
<organism evidence="8 9">
    <name type="scientific">Mucilaginibacter pankratovii</name>
    <dbReference type="NCBI Taxonomy" id="2772110"/>
    <lineage>
        <taxon>Bacteria</taxon>
        <taxon>Pseudomonadati</taxon>
        <taxon>Bacteroidota</taxon>
        <taxon>Sphingobacteriia</taxon>
        <taxon>Sphingobacteriales</taxon>
        <taxon>Sphingobacteriaceae</taxon>
        <taxon>Mucilaginibacter</taxon>
    </lineage>
</organism>
<feature type="transmembrane region" description="Helical" evidence="6">
    <location>
        <begin position="348"/>
        <end position="368"/>
    </location>
</feature>
<feature type="transmembrane region" description="Helical" evidence="6">
    <location>
        <begin position="255"/>
        <end position="273"/>
    </location>
</feature>
<dbReference type="SUPFAM" id="SSF103473">
    <property type="entry name" value="MFS general substrate transporter"/>
    <property type="match status" value="1"/>
</dbReference>
<feature type="transmembrane region" description="Helical" evidence="6">
    <location>
        <begin position="221"/>
        <end position="243"/>
    </location>
</feature>
<accession>A0ABR7WRA7</accession>
<protein>
    <submittedName>
        <fullName evidence="8">MFS transporter</fullName>
    </submittedName>
</protein>
<keyword evidence="2" id="KW-1003">Cell membrane</keyword>
<evidence type="ECO:0000256" key="5">
    <source>
        <dbReference type="ARBA" id="ARBA00023136"/>
    </source>
</evidence>
<feature type="transmembrane region" description="Helical" evidence="6">
    <location>
        <begin position="12"/>
        <end position="32"/>
    </location>
</feature>
<evidence type="ECO:0000313" key="9">
    <source>
        <dbReference type="Proteomes" id="UP000606600"/>
    </source>
</evidence>
<proteinExistence type="predicted"/>
<feature type="transmembrane region" description="Helical" evidence="6">
    <location>
        <begin position="108"/>
        <end position="129"/>
    </location>
</feature>
<feature type="transmembrane region" description="Helical" evidence="6">
    <location>
        <begin position="309"/>
        <end position="327"/>
    </location>
</feature>